<name>A0A1W0WN70_HYPEX</name>
<dbReference type="EMBL" id="MTYJ01000072">
    <property type="protein sequence ID" value="OQV16607.1"/>
    <property type="molecule type" value="Genomic_DNA"/>
</dbReference>
<proteinExistence type="predicted"/>
<evidence type="ECO:0000313" key="3">
    <source>
        <dbReference type="EMBL" id="OQV16607.1"/>
    </source>
</evidence>
<evidence type="ECO:0000313" key="4">
    <source>
        <dbReference type="Proteomes" id="UP000192578"/>
    </source>
</evidence>
<reference evidence="4" key="1">
    <citation type="submission" date="2017-01" db="EMBL/GenBank/DDBJ databases">
        <title>Comparative genomics of anhydrobiosis in the tardigrade Hypsibius dujardini.</title>
        <authorList>
            <person name="Yoshida Y."/>
            <person name="Koutsovoulos G."/>
            <person name="Laetsch D."/>
            <person name="Stevens L."/>
            <person name="Kumar S."/>
            <person name="Horikawa D."/>
            <person name="Ishino K."/>
            <person name="Komine S."/>
            <person name="Tomita M."/>
            <person name="Blaxter M."/>
            <person name="Arakawa K."/>
        </authorList>
    </citation>
    <scope>NUCLEOTIDE SEQUENCE [LARGE SCALE GENOMIC DNA]</scope>
    <source>
        <strain evidence="4">Z151</strain>
    </source>
</reference>
<evidence type="ECO:0000256" key="2">
    <source>
        <dbReference type="SAM" id="MobiDB-lite"/>
    </source>
</evidence>
<organism evidence="3 4">
    <name type="scientific">Hypsibius exemplaris</name>
    <name type="common">Freshwater tardigrade</name>
    <dbReference type="NCBI Taxonomy" id="2072580"/>
    <lineage>
        <taxon>Eukaryota</taxon>
        <taxon>Metazoa</taxon>
        <taxon>Ecdysozoa</taxon>
        <taxon>Tardigrada</taxon>
        <taxon>Eutardigrada</taxon>
        <taxon>Parachela</taxon>
        <taxon>Hypsibioidea</taxon>
        <taxon>Hypsibiidae</taxon>
        <taxon>Hypsibius</taxon>
    </lineage>
</organism>
<dbReference type="AlphaFoldDB" id="A0A1W0WN70"/>
<dbReference type="Proteomes" id="UP000192578">
    <property type="component" value="Unassembled WGS sequence"/>
</dbReference>
<evidence type="ECO:0000256" key="1">
    <source>
        <dbReference type="SAM" id="Coils"/>
    </source>
</evidence>
<accession>A0A1W0WN70</accession>
<protein>
    <submittedName>
        <fullName evidence="3">Uncharacterized protein</fullName>
    </submittedName>
</protein>
<feature type="region of interest" description="Disordered" evidence="2">
    <location>
        <begin position="98"/>
        <end position="124"/>
    </location>
</feature>
<gene>
    <name evidence="3" type="ORF">BV898_09277</name>
</gene>
<feature type="coiled-coil region" evidence="1">
    <location>
        <begin position="57"/>
        <end position="91"/>
    </location>
</feature>
<keyword evidence="4" id="KW-1185">Reference proteome</keyword>
<keyword evidence="1" id="KW-0175">Coiled coil</keyword>
<sequence length="184" mass="21186">MKRTKLSKEVAVNLNCDLEEPIHNERQCRERVKKLLTNYRARQKKITGDGTKEPTACDVLLAEIAAEDDKYEQMKEEEKEKEQQKEFARKKIMSAALELKKPAKKTEETIDEHGGDPDPGEEPKMFAAISSREEAKKKICLSSRRSYVRRKAADTAMDYINKKVEMNAAESDKKSDMQYVELVD</sequence>
<comment type="caution">
    <text evidence="3">The sequence shown here is derived from an EMBL/GenBank/DDBJ whole genome shotgun (WGS) entry which is preliminary data.</text>
</comment>